<feature type="transmembrane region" description="Helical" evidence="8">
    <location>
        <begin position="257"/>
        <end position="278"/>
    </location>
</feature>
<dbReference type="InterPro" id="IPR005829">
    <property type="entry name" value="Sugar_transporter_CS"/>
</dbReference>
<accession>A0A178DEU1</accession>
<dbReference type="GO" id="GO:0015791">
    <property type="term" value="P:polyol transmembrane transport"/>
    <property type="evidence" value="ECO:0007669"/>
    <property type="project" value="UniProtKB-ARBA"/>
</dbReference>
<dbReference type="Proteomes" id="UP000185904">
    <property type="component" value="Unassembled WGS sequence"/>
</dbReference>
<feature type="transmembrane region" description="Helical" evidence="8">
    <location>
        <begin position="164"/>
        <end position="185"/>
    </location>
</feature>
<feature type="compositionally biased region" description="Polar residues" evidence="7">
    <location>
        <begin position="824"/>
        <end position="834"/>
    </location>
</feature>
<proteinExistence type="inferred from homology"/>
<evidence type="ECO:0000313" key="11">
    <source>
        <dbReference type="Proteomes" id="UP000185904"/>
    </source>
</evidence>
<dbReference type="Gene3D" id="1.20.1250.20">
    <property type="entry name" value="MFS general substrate transporter like domains"/>
    <property type="match status" value="1"/>
</dbReference>
<dbReference type="PROSITE" id="PS50850">
    <property type="entry name" value="MFS"/>
    <property type="match status" value="1"/>
</dbReference>
<feature type="transmembrane region" description="Helical" evidence="8">
    <location>
        <begin position="284"/>
        <end position="307"/>
    </location>
</feature>
<dbReference type="InterPro" id="IPR036259">
    <property type="entry name" value="MFS_trans_sf"/>
</dbReference>
<dbReference type="EMBL" id="LVCJ01000001">
    <property type="protein sequence ID" value="OAL40296.1"/>
    <property type="molecule type" value="Genomic_DNA"/>
</dbReference>
<feature type="transmembrane region" description="Helical" evidence="8">
    <location>
        <begin position="376"/>
        <end position="398"/>
    </location>
</feature>
<feature type="compositionally biased region" description="Pro residues" evidence="7">
    <location>
        <begin position="838"/>
        <end position="847"/>
    </location>
</feature>
<protein>
    <recommendedName>
        <fullName evidence="9">Major facilitator superfamily (MFS) profile domain-containing protein</fullName>
    </recommendedName>
</protein>
<reference evidence="10 11" key="1">
    <citation type="submission" date="2016-03" db="EMBL/GenBank/DDBJ databases">
        <title>The draft genome sequence of Fonsecaea nubica causative agent of cutaneous subcutaneous infection in human host.</title>
        <authorList>
            <person name="Costa F."/>
            <person name="Sybren D.H."/>
            <person name="Raittz R.T."/>
            <person name="Weiss V.A."/>
            <person name="Leao A.C."/>
            <person name="Gomes R."/>
            <person name="De Souza E.M."/>
            <person name="Pedrosa F.O."/>
            <person name="Steffens M.B."/>
            <person name="Bombassaro A."/>
            <person name="Tadra-Sfeir M.Z."/>
            <person name="Moreno L.F."/>
            <person name="Najafzadeh M.J."/>
            <person name="Felipe M.S."/>
            <person name="Teixeira M."/>
            <person name="Sun J."/>
            <person name="Xi L."/>
            <person name="Castro M.A."/>
            <person name="Vicente V.A."/>
        </authorList>
    </citation>
    <scope>NUCLEOTIDE SEQUENCE [LARGE SCALE GENOMIC DNA]</scope>
    <source>
        <strain evidence="10 11">CBS 269.64</strain>
    </source>
</reference>
<dbReference type="RefSeq" id="XP_022505308.1">
    <property type="nucleotide sequence ID" value="XM_022638343.1"/>
</dbReference>
<feature type="transmembrane region" description="Helical" evidence="8">
    <location>
        <begin position="227"/>
        <end position="245"/>
    </location>
</feature>
<feature type="transmembrane region" description="Helical" evidence="8">
    <location>
        <begin position="413"/>
        <end position="435"/>
    </location>
</feature>
<feature type="region of interest" description="Disordered" evidence="7">
    <location>
        <begin position="797"/>
        <end position="850"/>
    </location>
</feature>
<evidence type="ECO:0000256" key="2">
    <source>
        <dbReference type="ARBA" id="ARBA00010992"/>
    </source>
</evidence>
<organism evidence="10 11">
    <name type="scientific">Fonsecaea nubica</name>
    <dbReference type="NCBI Taxonomy" id="856822"/>
    <lineage>
        <taxon>Eukaryota</taxon>
        <taxon>Fungi</taxon>
        <taxon>Dikarya</taxon>
        <taxon>Ascomycota</taxon>
        <taxon>Pezizomycotina</taxon>
        <taxon>Eurotiomycetes</taxon>
        <taxon>Chaetothyriomycetidae</taxon>
        <taxon>Chaetothyriales</taxon>
        <taxon>Herpotrichiellaceae</taxon>
        <taxon>Fonsecaea</taxon>
    </lineage>
</organism>
<keyword evidence="3" id="KW-0813">Transport</keyword>
<dbReference type="GO" id="GO:0016020">
    <property type="term" value="C:membrane"/>
    <property type="evidence" value="ECO:0007669"/>
    <property type="project" value="UniProtKB-SubCell"/>
</dbReference>
<evidence type="ECO:0000256" key="3">
    <source>
        <dbReference type="ARBA" id="ARBA00022448"/>
    </source>
</evidence>
<dbReference type="GO" id="GO:0022857">
    <property type="term" value="F:transmembrane transporter activity"/>
    <property type="evidence" value="ECO:0007669"/>
    <property type="project" value="InterPro"/>
</dbReference>
<feature type="transmembrane region" description="Helical" evidence="8">
    <location>
        <begin position="470"/>
        <end position="488"/>
    </location>
</feature>
<dbReference type="InterPro" id="IPR050814">
    <property type="entry name" value="Myo-inositol_Transporter"/>
</dbReference>
<comment type="caution">
    <text evidence="10">The sequence shown here is derived from an EMBL/GenBank/DDBJ whole genome shotgun (WGS) entry which is preliminary data.</text>
</comment>
<dbReference type="PANTHER" id="PTHR48020">
    <property type="entry name" value="PROTON MYO-INOSITOL COTRANSPORTER"/>
    <property type="match status" value="1"/>
</dbReference>
<keyword evidence="11" id="KW-1185">Reference proteome</keyword>
<dbReference type="NCBIfam" id="TIGR00879">
    <property type="entry name" value="SP"/>
    <property type="match status" value="1"/>
</dbReference>
<feature type="transmembrane region" description="Helical" evidence="8">
    <location>
        <begin position="541"/>
        <end position="560"/>
    </location>
</feature>
<feature type="transmembrane region" description="Helical" evidence="8">
    <location>
        <begin position="442"/>
        <end position="464"/>
    </location>
</feature>
<evidence type="ECO:0000256" key="8">
    <source>
        <dbReference type="SAM" id="Phobius"/>
    </source>
</evidence>
<feature type="compositionally biased region" description="Basic and acidic residues" evidence="7">
    <location>
        <begin position="799"/>
        <end position="823"/>
    </location>
</feature>
<dbReference type="Pfam" id="PF00083">
    <property type="entry name" value="Sugar_tr"/>
    <property type="match status" value="1"/>
</dbReference>
<dbReference type="OrthoDB" id="5290825at2759"/>
<feature type="domain" description="Major facilitator superfamily (MFS) profile" evidence="9">
    <location>
        <begin position="120"/>
        <end position="564"/>
    </location>
</feature>
<evidence type="ECO:0000313" key="10">
    <source>
        <dbReference type="EMBL" id="OAL40296.1"/>
    </source>
</evidence>
<dbReference type="PANTHER" id="PTHR48020:SF4">
    <property type="entry name" value="SYMPORT, PUTATIVE (AFU_ORTHOLOGUE AFUA_3G11790)-RELATED"/>
    <property type="match status" value="1"/>
</dbReference>
<keyword evidence="5 8" id="KW-1133">Transmembrane helix</keyword>
<evidence type="ECO:0000256" key="6">
    <source>
        <dbReference type="ARBA" id="ARBA00023136"/>
    </source>
</evidence>
<dbReference type="SUPFAM" id="SSF103473">
    <property type="entry name" value="MFS general substrate transporter"/>
    <property type="match status" value="1"/>
</dbReference>
<feature type="transmembrane region" description="Helical" evidence="8">
    <location>
        <begin position="117"/>
        <end position="133"/>
    </location>
</feature>
<comment type="similarity">
    <text evidence="2">Belongs to the major facilitator superfamily. Sugar transporter (TC 2.A.1.1) family.</text>
</comment>
<dbReference type="PRINTS" id="PR00171">
    <property type="entry name" value="SUGRTRNSPORT"/>
</dbReference>
<dbReference type="GO" id="GO:0015798">
    <property type="term" value="P:myo-inositol transport"/>
    <property type="evidence" value="ECO:0007669"/>
    <property type="project" value="UniProtKB-ARBA"/>
</dbReference>
<dbReference type="InterPro" id="IPR003663">
    <property type="entry name" value="Sugar/inositol_transpt"/>
</dbReference>
<dbReference type="Pfam" id="PF25545">
    <property type="entry name" value="DUF7924"/>
    <property type="match status" value="1"/>
</dbReference>
<evidence type="ECO:0000256" key="1">
    <source>
        <dbReference type="ARBA" id="ARBA00004141"/>
    </source>
</evidence>
<feature type="region of interest" description="Disordered" evidence="7">
    <location>
        <begin position="1"/>
        <end position="35"/>
    </location>
</feature>
<gene>
    <name evidence="10" type="ORF">AYO20_00032</name>
</gene>
<dbReference type="GeneID" id="34583459"/>
<dbReference type="InterPro" id="IPR057684">
    <property type="entry name" value="DUF7924"/>
</dbReference>
<evidence type="ECO:0000256" key="7">
    <source>
        <dbReference type="SAM" id="MobiDB-lite"/>
    </source>
</evidence>
<evidence type="ECO:0000256" key="4">
    <source>
        <dbReference type="ARBA" id="ARBA00022692"/>
    </source>
</evidence>
<name>A0A178DEU1_9EURO</name>
<dbReference type="FunFam" id="1.20.1250.20:FF:000100">
    <property type="entry name" value="MFS sugar transporter, putative"/>
    <property type="match status" value="1"/>
</dbReference>
<evidence type="ECO:0000256" key="5">
    <source>
        <dbReference type="ARBA" id="ARBA00022989"/>
    </source>
</evidence>
<feature type="transmembrane region" description="Helical" evidence="8">
    <location>
        <begin position="197"/>
        <end position="215"/>
    </location>
</feature>
<keyword evidence="6 8" id="KW-0472">Membrane</keyword>
<dbReference type="InterPro" id="IPR020846">
    <property type="entry name" value="MFS_dom"/>
</dbReference>
<dbReference type="PROSITE" id="PS00217">
    <property type="entry name" value="SUGAR_TRANSPORT_2"/>
    <property type="match status" value="1"/>
</dbReference>
<comment type="subcellular location">
    <subcellularLocation>
        <location evidence="1">Membrane</location>
        <topology evidence="1">Multi-pass membrane protein</topology>
    </subcellularLocation>
</comment>
<keyword evidence="4 8" id="KW-0812">Transmembrane</keyword>
<feature type="transmembrane region" description="Helical" evidence="8">
    <location>
        <begin position="509"/>
        <end position="529"/>
    </location>
</feature>
<dbReference type="InterPro" id="IPR005828">
    <property type="entry name" value="MFS_sugar_transport-like"/>
</dbReference>
<dbReference type="AlphaFoldDB" id="A0A178DEU1"/>
<sequence length="1044" mass="116839">MSDTKATDSFDNRRSTDHEKSSGPERRRSSIADLNRNKNLDAKISNPLADIPQEELLANVEEFANRAGMASEVELIKKGALVAQNPGQFESLSFLTEDEKDALRTEVSRKWKHPMKLYMTVIVCSIGAAVQGWDQTGTNGANLSFPEAFGLDTPEGQPGYERDFWIIGLVNSAPYIGSAFLGCWLSDPCNYYFGRRGTIFTSAIFLIATPIGGAFCQTWEQLLATRIVMGIGMGLKGATTPVFAAENSPAAIRGALVMTWQFWTAFGIFLGTAFNLAVWKAGDIGWRLQLGSAFIPAIPLAILVFLCPESPRWYIKHDKIDKAYQSLLKLRNHPLLAARDLYYISTQIDIEHDIVGDSTYISRFMQLFTMPRVRRATLASFTVMIAQQMCGINIMAFYSSTIFREGGASDFEALLGSFGFGAVNFLFAIPAFLTIDTFGRRALLLFTFPNMAWTLLAGGFAFYIPKSSSAHLGVIALFVYLFAAFYSPGEGPVPFTYSAEVFPLSHREVGMGWAVATCLFWAAVLGLTFPKILAAFTPTGAFGFFAGLNILALIMIFFWVPETKQRTLEELDYIFAVPTRRFMSYQTGTWLPWFIKRYIFWQKSAELKPLYTLDRGIVRDISEQQREMHEHEEAERRASVTREEIKTVETASGICEWMAEENGTVLRRSSTAEMNQDTASVSSQKTSLSLYNYRLNSLDRARIVFQHRCIPEHLEHRVNALVQPKLDKEREKLVFAIADGLCDDFPDVLEVASREDDCVELIYQALEAMNRQLFGKTFAFRRKADWDPALKPMVQRKSYRSDPLDKSLNDIGVSDDRPNKRQQAETSCASSGSIEMTMPPPPPPPPKLDSNCVKNARPDITIGFLHAVVAKKLVSLGVNKLDAEEILKDLQYEQELLSSPTLPALHMRFPSMVVEGKSYATGKSMYEAENQAAGSGSCMLVMQGRLAELTERRSPGTEQGKDPLAFSITHEGPILLLWLYYTTSLENARFYNLHVLSVCHATIRPTTREFFNALAGVMGWASTEFLEDLAAQLVLIWKSTQTQK</sequence>
<evidence type="ECO:0000259" key="9">
    <source>
        <dbReference type="PROSITE" id="PS50850"/>
    </source>
</evidence>